<feature type="transmembrane region" description="Helical" evidence="1">
    <location>
        <begin position="45"/>
        <end position="64"/>
    </location>
</feature>
<proteinExistence type="predicted"/>
<accession>K1L2P8</accession>
<comment type="caution">
    <text evidence="2">The sequence shown here is derived from an EMBL/GenBank/DDBJ whole genome shotgun (WGS) entry which is preliminary data.</text>
</comment>
<keyword evidence="3" id="KW-1185">Reference proteome</keyword>
<dbReference type="RefSeq" id="WP_008403826.1">
    <property type="nucleotide sequence ID" value="NZ_AMCK01000002.1"/>
</dbReference>
<sequence>MKIYWLIVMLFFLIWIGISHEYPDPSWWSIFSGDRSTHTPLIEQVSLIKVTMMLLIFVGVAYFLHRFNT</sequence>
<dbReference type="Proteomes" id="UP000004738">
    <property type="component" value="Unassembled WGS sequence"/>
</dbReference>
<dbReference type="EMBL" id="AMCK01000002">
    <property type="protein sequence ID" value="EKB46357.1"/>
    <property type="molecule type" value="Genomic_DNA"/>
</dbReference>
<organism evidence="2 3">
    <name type="scientific">Solibacillus isronensis B3W22</name>
    <dbReference type="NCBI Taxonomy" id="1224748"/>
    <lineage>
        <taxon>Bacteria</taxon>
        <taxon>Bacillati</taxon>
        <taxon>Bacillota</taxon>
        <taxon>Bacilli</taxon>
        <taxon>Bacillales</taxon>
        <taxon>Caryophanaceae</taxon>
        <taxon>Solibacillus</taxon>
    </lineage>
</organism>
<protein>
    <submittedName>
        <fullName evidence="2">Uncharacterized protein</fullName>
    </submittedName>
</protein>
<reference evidence="2 3" key="1">
    <citation type="journal article" date="2012" name="J. Bacteriol.">
        <title>Draft Genome Sequence of Bacillus isronensis Strain B3W22, Isolated from the Upper Atmosphere.</title>
        <authorList>
            <person name="Shivaji S."/>
            <person name="Ara S."/>
            <person name="Singh S.K."/>
            <person name="Bandi S."/>
            <person name="Singh A."/>
            <person name="Pinnaka A.K."/>
        </authorList>
    </citation>
    <scope>NUCLEOTIDE SEQUENCE [LARGE SCALE GENOMIC DNA]</scope>
    <source>
        <strain evidence="2 3">B3W22</strain>
    </source>
</reference>
<keyword evidence="1" id="KW-0472">Membrane</keyword>
<evidence type="ECO:0000313" key="2">
    <source>
        <dbReference type="EMBL" id="EKB46357.1"/>
    </source>
</evidence>
<name>K1L2P8_9BACL</name>
<evidence type="ECO:0000313" key="3">
    <source>
        <dbReference type="Proteomes" id="UP000004738"/>
    </source>
</evidence>
<keyword evidence="1" id="KW-1133">Transmembrane helix</keyword>
<evidence type="ECO:0000256" key="1">
    <source>
        <dbReference type="SAM" id="Phobius"/>
    </source>
</evidence>
<keyword evidence="1" id="KW-0812">Transmembrane</keyword>
<gene>
    <name evidence="2" type="ORF">B857_00566</name>
</gene>
<dbReference type="AlphaFoldDB" id="K1L2P8"/>